<keyword evidence="1" id="KW-0175">Coiled coil</keyword>
<comment type="caution">
    <text evidence="2">The sequence shown here is derived from an EMBL/GenBank/DDBJ whole genome shotgun (WGS) entry which is preliminary data.</text>
</comment>
<name>A0ABW8D837_9GAMM</name>
<reference evidence="2 3" key="1">
    <citation type="submission" date="2024-08" db="EMBL/GenBank/DDBJ databases">
        <title>Draft Genome Sequence of Legionella lytica strain DSB2004, Isolated From a Fire Sprinkler System.</title>
        <authorList>
            <person name="Everhart A.D."/>
            <person name="Kidane D.T."/>
            <person name="Farone A.L."/>
            <person name="Farone M.B."/>
        </authorList>
    </citation>
    <scope>NUCLEOTIDE SEQUENCE [LARGE SCALE GENOMIC DNA]</scope>
    <source>
        <strain evidence="2 3">DSB2004</strain>
    </source>
</reference>
<feature type="coiled-coil region" evidence="1">
    <location>
        <begin position="1401"/>
        <end position="1428"/>
    </location>
</feature>
<organism evidence="2 3">
    <name type="scientific">Legionella lytica</name>
    <dbReference type="NCBI Taxonomy" id="96232"/>
    <lineage>
        <taxon>Bacteria</taxon>
        <taxon>Pseudomonadati</taxon>
        <taxon>Pseudomonadota</taxon>
        <taxon>Gammaproteobacteria</taxon>
        <taxon>Legionellales</taxon>
        <taxon>Legionellaceae</taxon>
        <taxon>Legionella</taxon>
    </lineage>
</organism>
<evidence type="ECO:0000313" key="2">
    <source>
        <dbReference type="EMBL" id="MFJ1268883.1"/>
    </source>
</evidence>
<evidence type="ECO:0000313" key="3">
    <source>
        <dbReference type="Proteomes" id="UP001615550"/>
    </source>
</evidence>
<dbReference type="EMBL" id="JBGORX010000003">
    <property type="protein sequence ID" value="MFJ1268883.1"/>
    <property type="molecule type" value="Genomic_DNA"/>
</dbReference>
<sequence>MFIIEEKLRIIESFKRNQLSKKVEHYYAQIFDVLKSEYVSPQIRPYFAAEKINETGVPFTDFELEPDNITQIKKLINALYYARLSFIDLENIDIRDLRKAGPHAVLLISNTIETTYEAAYLATHLDVDLKEMFREELDFILPHLAQVQQLAEKNAQATKDAIQPYPLAKTVGVATGKTIDQLRPLGGDVDYNFLTEFSRLLPSYINQLTEKIESYSSQLRQNEPKLNQKKLDEIQNAALHLLNDIENLKGNKILVSLKFLNYIHILRNLITLVMSTLEQVGELSEFSQDVVCGKLSQIKYEVLPKLFGLVDKIEVNCMLNPGTLSTPLMANAQKLYEALVYLPQKAIDFKKRGEELLQIEDSRFIELRLELAYKRIDTANKTLYKTEQAQNAINAFFDELAKAEHQNLSLHQLPEQVRKELVSHYKIFKPYVERLDVDLNDQMSAGLLGPQAWSSYTTRSTWSSYISRPWSFITRALSPDHVSFVLPKRVALSALIKKNEATQLFHIGLNRDLIDSVYKNAQLALYPYNQPMNVYTIDETTPLGIKKDDAPLTIEKTQLVTLKSNLTNFNKLIKKTINDTQTHLALNQLESNDKIRLKNLYNKLRSYLPYLTARKEDLHKFEQYLAALLANRIVDPKDTPTIVDTTFLLENCTASLVRIQTSWPTTDDSYYDLPHAKFLDEEAAAAFLEQETKKLKFEKSDSTQHTLLRNPEQLTADQTLELCEWYRNKHNKFQVAQQAYNDFMRLLQIHSSQEKGAQAPAALAVYEATRASVYNIDETNLQNTQTSVIIARPEQLTAEQAIEIYTLYCTKYNKFQVARQAYIEFNEILKKHSLHDNIYALSQLDGALKEQCRNLYAVFQPYFVVAASPQNSESMLRLDRILVDLLSNRPVVAMDLPVPDLFKDAEQHFGRTEKTWRKKKQQFIRLAREQSTTEADFIQLLKAHKISGAVQKIEALNDQVKTECRNLYNVFQAYFVCAAPETHKESVQNFDKFLADALSKKKLDAKTIPVVDLFEELDEYLETYFANVSMDLHQKNQQYIRWAQEKLITENEAASFSLNLKQGERASRLLKDTNISKGITEFRGALYGIQALFNEAMRKQLIPKTQGVPYPEMEDPHQQLAESMQVRAIKDIYNCLFHIEGIAHALEDLNDYDLHGPYTAIGEEKMAKLWKWNYVSTLLQAYGHINEIIQLSERLASDPHYSFITRELVSKAQNLYAVIQGHSFAYQTTPEQIPVDGTVQQNSVWFALNAFYIGPNHIRSLKNKNYQSTEELKTLYRNAKQATLTIEAMIQNSHSYFKLFLQSPQMLLLYRELMQKLNEFTTTAHDAVLNNVDKIRPGIFTPMLLEADHWETKLGLASGSLSEPLRRVTNEFYKGFLEALDLPSELHVALICDKKPLEERTSVLNKRITKAQNNIARVKKEYADLETLYQYVQEYKRYAHPDLISKLQPISVHPFTFEECIEGLQKQYKKNLPVLAQFRETKKVNVAVSTYEDQHLLDKVCSETLNAYDPEFTEIEGWITASYHYVLGLVATYEMRLKTAQEQLTQLKGIDKVQDKENQDFIHEYTTKTFNQHLKKLCNRHIGLQYTDQEYRKELRKELLTFKNTIIEQAKTVKDISFSIEKQLQEKIGEFESKHYEEYAQLDRVMVVLAQIKGYLSDATKKKNEQHVSSVQKTQSNLKDPITEKSELINELYEIATNAQNEVDETALENDSEPLATRQENVGPEANANHAQKKEDEPSTLSIKERFEEIKKRVKQPRFESVLLAPNRHMDTLSFAYLKACFLSLLEALNIYPSTRKRLYDNMNEAVNKPQKLDASIILTYGLFIPPPPPPVTKTLVEAEETTLIPVL</sequence>
<gene>
    <name evidence="2" type="ORF">ACD661_09975</name>
</gene>
<keyword evidence="3" id="KW-1185">Reference proteome</keyword>
<dbReference type="RefSeq" id="WP_400187710.1">
    <property type="nucleotide sequence ID" value="NZ_JBGORX010000003.1"/>
</dbReference>
<dbReference type="Proteomes" id="UP001615550">
    <property type="component" value="Unassembled WGS sequence"/>
</dbReference>
<evidence type="ECO:0000256" key="1">
    <source>
        <dbReference type="SAM" id="Coils"/>
    </source>
</evidence>
<accession>A0ABW8D837</accession>
<proteinExistence type="predicted"/>
<protein>
    <submittedName>
        <fullName evidence="2">SdhA</fullName>
    </submittedName>
</protein>